<gene>
    <name evidence="5" type="ORF">IAA69_05025</name>
</gene>
<dbReference type="EMBL" id="DVGB01000059">
    <property type="protein sequence ID" value="HIR01609.1"/>
    <property type="molecule type" value="Genomic_DNA"/>
</dbReference>
<feature type="domain" description="ABC transporter" evidence="4">
    <location>
        <begin position="5"/>
        <end position="236"/>
    </location>
</feature>
<dbReference type="PANTHER" id="PTHR42939">
    <property type="entry name" value="ABC TRANSPORTER ATP-BINDING PROTEIN ALBC-RELATED"/>
    <property type="match status" value="1"/>
</dbReference>
<reference evidence="5" key="2">
    <citation type="journal article" date="2021" name="PeerJ">
        <title>Extensive microbial diversity within the chicken gut microbiome revealed by metagenomics and culture.</title>
        <authorList>
            <person name="Gilroy R."/>
            <person name="Ravi A."/>
            <person name="Getino M."/>
            <person name="Pursley I."/>
            <person name="Horton D.L."/>
            <person name="Alikhan N.F."/>
            <person name="Baker D."/>
            <person name="Gharbi K."/>
            <person name="Hall N."/>
            <person name="Watson M."/>
            <person name="Adriaenssens E.M."/>
            <person name="Foster-Nyarko E."/>
            <person name="Jarju S."/>
            <person name="Secka A."/>
            <person name="Antonio M."/>
            <person name="Oren A."/>
            <person name="Chaudhuri R.R."/>
            <person name="La Ragione R."/>
            <person name="Hildebrand F."/>
            <person name="Pallen M.J."/>
        </authorList>
    </citation>
    <scope>NUCLEOTIDE SEQUENCE</scope>
    <source>
        <strain evidence="5">ChiGjej1B1-2707</strain>
    </source>
</reference>
<dbReference type="InterPro" id="IPR003439">
    <property type="entry name" value="ABC_transporter-like_ATP-bd"/>
</dbReference>
<dbReference type="Pfam" id="PF00005">
    <property type="entry name" value="ABC_tran"/>
    <property type="match status" value="1"/>
</dbReference>
<protein>
    <submittedName>
        <fullName evidence="5">ABC transporter ATP-binding protein</fullName>
    </submittedName>
</protein>
<sequence length="297" mass="32630">MTDLIRAEGLTKTYGSKTVLDRVDLRVPAGSIVGFVGANGAGKTTTIRALLGLMPLDAGRVVLFGEPFDISADAATCQRIKGRIGAVLDTCPFVPDLSVKTVGSLMKAAYPTWRADLFEEHLRRFELDPRKKIKEFSRGMGMKLQLACALAHEPDVLLLDEATAGLDPLARDEVLDILRAFVSDENHAVLLSSHITTDLEKIADVIVGIDQGRIVFSLEKDVITDEMGIARCRSAELENLVSSGLYDQNSLRVLRRPYGIDVLVPDRFTLARRFPEIPCDKATIEDYLQFVLTGEQA</sequence>
<dbReference type="InterPro" id="IPR027417">
    <property type="entry name" value="P-loop_NTPase"/>
</dbReference>
<comment type="caution">
    <text evidence="5">The sequence shown here is derived from an EMBL/GenBank/DDBJ whole genome shotgun (WGS) entry which is preliminary data.</text>
</comment>
<dbReference type="SMART" id="SM00382">
    <property type="entry name" value="AAA"/>
    <property type="match status" value="1"/>
</dbReference>
<dbReference type="Gene3D" id="3.40.50.300">
    <property type="entry name" value="P-loop containing nucleotide triphosphate hydrolases"/>
    <property type="match status" value="1"/>
</dbReference>
<dbReference type="GO" id="GO:0005524">
    <property type="term" value="F:ATP binding"/>
    <property type="evidence" value="ECO:0007669"/>
    <property type="project" value="UniProtKB-KW"/>
</dbReference>
<evidence type="ECO:0000256" key="1">
    <source>
        <dbReference type="ARBA" id="ARBA00022448"/>
    </source>
</evidence>
<proteinExistence type="predicted"/>
<evidence type="ECO:0000313" key="6">
    <source>
        <dbReference type="Proteomes" id="UP000824261"/>
    </source>
</evidence>
<accession>A0A9D1D2X8</accession>
<dbReference type="CDD" id="cd03230">
    <property type="entry name" value="ABC_DR_subfamily_A"/>
    <property type="match status" value="1"/>
</dbReference>
<reference evidence="5" key="1">
    <citation type="submission" date="2020-10" db="EMBL/GenBank/DDBJ databases">
        <authorList>
            <person name="Gilroy R."/>
        </authorList>
    </citation>
    <scope>NUCLEOTIDE SEQUENCE</scope>
    <source>
        <strain evidence="5">ChiGjej1B1-2707</strain>
    </source>
</reference>
<evidence type="ECO:0000256" key="2">
    <source>
        <dbReference type="ARBA" id="ARBA00022741"/>
    </source>
</evidence>
<dbReference type="PROSITE" id="PS50893">
    <property type="entry name" value="ABC_TRANSPORTER_2"/>
    <property type="match status" value="1"/>
</dbReference>
<dbReference type="AlphaFoldDB" id="A0A9D1D2X8"/>
<name>A0A9D1D2X8_9ACTN</name>
<dbReference type="GO" id="GO:0016887">
    <property type="term" value="F:ATP hydrolysis activity"/>
    <property type="evidence" value="ECO:0007669"/>
    <property type="project" value="InterPro"/>
</dbReference>
<dbReference type="InterPro" id="IPR051782">
    <property type="entry name" value="ABC_Transporter_VariousFunc"/>
</dbReference>
<keyword evidence="1" id="KW-0813">Transport</keyword>
<evidence type="ECO:0000256" key="3">
    <source>
        <dbReference type="ARBA" id="ARBA00022840"/>
    </source>
</evidence>
<dbReference type="InterPro" id="IPR003593">
    <property type="entry name" value="AAA+_ATPase"/>
</dbReference>
<dbReference type="PANTHER" id="PTHR42939:SF3">
    <property type="entry name" value="ABC TRANSPORTER ATP-BINDING COMPONENT"/>
    <property type="match status" value="1"/>
</dbReference>
<dbReference type="Proteomes" id="UP000824261">
    <property type="component" value="Unassembled WGS sequence"/>
</dbReference>
<keyword evidence="2" id="KW-0547">Nucleotide-binding</keyword>
<keyword evidence="3 5" id="KW-0067">ATP-binding</keyword>
<evidence type="ECO:0000259" key="4">
    <source>
        <dbReference type="PROSITE" id="PS50893"/>
    </source>
</evidence>
<organism evidence="5 6">
    <name type="scientific">Candidatus Aveggerthella stercoripullorum</name>
    <dbReference type="NCBI Taxonomy" id="2840688"/>
    <lineage>
        <taxon>Bacteria</taxon>
        <taxon>Bacillati</taxon>
        <taxon>Actinomycetota</taxon>
        <taxon>Coriobacteriia</taxon>
        <taxon>Eggerthellales</taxon>
        <taxon>Eggerthellaceae</taxon>
        <taxon>Eggerthellaceae incertae sedis</taxon>
        <taxon>Candidatus Aveggerthella</taxon>
    </lineage>
</organism>
<evidence type="ECO:0000313" key="5">
    <source>
        <dbReference type="EMBL" id="HIR01609.1"/>
    </source>
</evidence>
<dbReference type="SUPFAM" id="SSF52540">
    <property type="entry name" value="P-loop containing nucleoside triphosphate hydrolases"/>
    <property type="match status" value="1"/>
</dbReference>